<organism evidence="1 2">
    <name type="scientific">Streptomyces lomondensis</name>
    <dbReference type="NCBI Taxonomy" id="68229"/>
    <lineage>
        <taxon>Bacteria</taxon>
        <taxon>Bacillati</taxon>
        <taxon>Actinomycetota</taxon>
        <taxon>Actinomycetes</taxon>
        <taxon>Kitasatosporales</taxon>
        <taxon>Streptomycetaceae</taxon>
        <taxon>Streptomyces</taxon>
    </lineage>
</organism>
<sequence>MALRVLPNNAPGPARLVLARNVVHLDAAAAAFGGKEGGARQQAEYVNDRWRQYLVARDATARDRKVP</sequence>
<dbReference type="Proteomes" id="UP000617743">
    <property type="component" value="Unassembled WGS sequence"/>
</dbReference>
<evidence type="ECO:0000313" key="2">
    <source>
        <dbReference type="Proteomes" id="UP000617743"/>
    </source>
</evidence>
<evidence type="ECO:0000313" key="1">
    <source>
        <dbReference type="EMBL" id="GGX03223.1"/>
    </source>
</evidence>
<name>A0ABQ2X7L5_9ACTN</name>
<protein>
    <submittedName>
        <fullName evidence="1">Uncharacterized protein</fullName>
    </submittedName>
</protein>
<proteinExistence type="predicted"/>
<reference evidence="2" key="1">
    <citation type="journal article" date="2019" name="Int. J. Syst. Evol. Microbiol.">
        <title>The Global Catalogue of Microorganisms (GCM) 10K type strain sequencing project: providing services to taxonomists for standard genome sequencing and annotation.</title>
        <authorList>
            <consortium name="The Broad Institute Genomics Platform"/>
            <consortium name="The Broad Institute Genome Sequencing Center for Infectious Disease"/>
            <person name="Wu L."/>
            <person name="Ma J."/>
        </authorList>
    </citation>
    <scope>NUCLEOTIDE SEQUENCE [LARGE SCALE GENOMIC DNA]</scope>
    <source>
        <strain evidence="2">JCM 4866</strain>
    </source>
</reference>
<comment type="caution">
    <text evidence="1">The sequence shown here is derived from an EMBL/GenBank/DDBJ whole genome shotgun (WGS) entry which is preliminary data.</text>
</comment>
<accession>A0ABQ2X7L5</accession>
<dbReference type="EMBL" id="BMWC01000004">
    <property type="protein sequence ID" value="GGX03223.1"/>
    <property type="molecule type" value="Genomic_DNA"/>
</dbReference>
<gene>
    <name evidence="1" type="ORF">GCM10010383_36880</name>
</gene>
<keyword evidence="2" id="KW-1185">Reference proteome</keyword>